<proteinExistence type="inferred from homology"/>
<dbReference type="PROSITE" id="PS51192">
    <property type="entry name" value="HELICASE_ATP_BIND_1"/>
    <property type="match status" value="1"/>
</dbReference>
<dbReference type="InterPro" id="IPR014001">
    <property type="entry name" value="Helicase_ATP-bd"/>
</dbReference>
<keyword evidence="12" id="KW-0255">Endonuclease</keyword>
<dbReference type="RefSeq" id="WP_155871131.1">
    <property type="nucleotide sequence ID" value="NZ_CP168248.1"/>
</dbReference>
<dbReference type="InterPro" id="IPR038257">
    <property type="entry name" value="CRISPR-assoc_Cas3_HD_sf"/>
</dbReference>
<dbReference type="NCBIfam" id="TIGR01596">
    <property type="entry name" value="cas3_HD"/>
    <property type="match status" value="1"/>
</dbReference>
<gene>
    <name evidence="12" type="ORF">FRC0190_00050</name>
</gene>
<evidence type="ECO:0000313" key="12">
    <source>
        <dbReference type="EMBL" id="VZH84002.1"/>
    </source>
</evidence>
<dbReference type="Pfam" id="PF00270">
    <property type="entry name" value="DEAD"/>
    <property type="match status" value="1"/>
</dbReference>
<keyword evidence="7" id="KW-0347">Helicase</keyword>
<dbReference type="SMART" id="SM00490">
    <property type="entry name" value="HELICc"/>
    <property type="match status" value="1"/>
</dbReference>
<keyword evidence="6" id="KW-0378">Hydrolase</keyword>
<evidence type="ECO:0000256" key="5">
    <source>
        <dbReference type="ARBA" id="ARBA00022741"/>
    </source>
</evidence>
<evidence type="ECO:0000256" key="9">
    <source>
        <dbReference type="ARBA" id="ARBA00023118"/>
    </source>
</evidence>
<comment type="similarity">
    <text evidence="2">In the central section; belongs to the CRISPR-associated helicase Cas3 family.</text>
</comment>
<keyword evidence="9" id="KW-0051">Antiviral defense</keyword>
<dbReference type="Pfam" id="PF22590">
    <property type="entry name" value="Cas3-like_C_2"/>
    <property type="match status" value="1"/>
</dbReference>
<evidence type="ECO:0000259" key="11">
    <source>
        <dbReference type="PROSITE" id="PS51643"/>
    </source>
</evidence>
<evidence type="ECO:0000256" key="3">
    <source>
        <dbReference type="ARBA" id="ARBA00022722"/>
    </source>
</evidence>
<dbReference type="SMART" id="SM00487">
    <property type="entry name" value="DEXDc"/>
    <property type="match status" value="1"/>
</dbReference>
<dbReference type="EMBL" id="LR738855">
    <property type="protein sequence ID" value="VZH84002.1"/>
    <property type="molecule type" value="Genomic_DNA"/>
</dbReference>
<sequence>MSVVDQADQWRRARSVQAYSLWAKSGNEDLYLRLPQHLIDAACVAEWLWNNWVSDSLKSTLSTAWRLPAEEVGRLYTFYAGTHDVGKATISFQRLVEKTSHGNYLLGPVREAGLSLQWTLNEGEGKKFPHGMASALIIAAWLEKHDIDPSSAARLSFIADAHHGFASDEELYRSHEDTLDYYPPEWLAVHAEILDSMAEITDIGETLEELADQSTPSAPAMQIMTGLVIMADWIASDEKAFPYVCDSSQHDRVVEGMAHVNLPPAWVPTDVPDNVETLFRDTFTWPDSYQVRPVQQAAVAVARAVQDPTLIIIEAPTGEGKTEAGLAASHILGQKTGAQGVFFAAPTMSTANGLFDRTKNWAQCTSSRGEVASLYLAHSKNKLSRPFQSLRFTSIGEDDHLEKHGSVVASQWLSGRYRGILSDFVVGTVDQVLMMALQVRFSMLRHVGLAGKIVIIDEVHAYDAYMSQYLYLTLQWLAKYGVSVILMSATLPPQQRARLVNAYASQVCKKADASALNSDAYPLITAVNKKGISVTEVPQETLDTTIKIRRIDDSLPALGGMFNDLLVDGGIALVICNTIRRAQQAYDSLKELFPDEVELHHAAFIATQRSEKEDALRESLGPHASRGEDRPWRRIVVATQVAEQSLDIDADVLVTDIAPIDLLIQRAGRLHRHERPHSDRPEILGQPQIFIRGINNGENSNEVPEFDGGATAIYGEKILYATMAYLPDEFHRPSDIPKLVKNVYSDTPCIPENWKEQWEKSCVKAKENYEKSVRKAQTFSFPQPHMARTLRDLFKQQHSNSVDKNDESGSAQVRDAEFSIEVVVLLKTDYGYHPFGREEEIENGRELTWKEAEALAGNTVRLPARMTRSDSDFNAVIDSLEAQTPPEWQRSGLLKGQVALLFDESGEARVGRFLVCYTNERGLEVDVCPKEDA</sequence>
<feature type="domain" description="HD Cas3-type" evidence="11">
    <location>
        <begin position="27"/>
        <end position="234"/>
    </location>
</feature>
<comment type="similarity">
    <text evidence="1">In the N-terminal section; belongs to the CRISPR-associated nuclease Cas3-HD family.</text>
</comment>
<dbReference type="InterPro" id="IPR027417">
    <property type="entry name" value="P-loop_NTPase"/>
</dbReference>
<name>A0A6I8MET9_9CORY</name>
<dbReference type="InterPro" id="IPR001650">
    <property type="entry name" value="Helicase_C-like"/>
</dbReference>
<dbReference type="GO" id="GO:0046872">
    <property type="term" value="F:metal ion binding"/>
    <property type="evidence" value="ECO:0007669"/>
    <property type="project" value="UniProtKB-KW"/>
</dbReference>
<reference evidence="12 13" key="1">
    <citation type="submission" date="2019-11" db="EMBL/GenBank/DDBJ databases">
        <authorList>
            <person name="Brisse S."/>
        </authorList>
    </citation>
    <scope>NUCLEOTIDE SEQUENCE [LARGE SCALE GENOMIC DNA]</scope>
    <source>
        <strain evidence="12">FRC0190</strain>
    </source>
</reference>
<dbReference type="InterPro" id="IPR041372">
    <property type="entry name" value="Cas3_C"/>
</dbReference>
<dbReference type="Gene3D" id="3.40.50.300">
    <property type="entry name" value="P-loop containing nucleotide triphosphate hydrolases"/>
    <property type="match status" value="2"/>
</dbReference>
<dbReference type="PANTHER" id="PTHR47963:SF9">
    <property type="entry name" value="CRISPR-ASSOCIATED ENDONUCLEASE_HELICASE CAS3"/>
    <property type="match status" value="1"/>
</dbReference>
<dbReference type="InterPro" id="IPR006483">
    <property type="entry name" value="CRISPR-assoc_Cas3_HD"/>
</dbReference>
<protein>
    <submittedName>
        <fullName evidence="12">CRISPR-associated helicase/endonuclease Cas3</fullName>
    </submittedName>
</protein>
<evidence type="ECO:0000313" key="13">
    <source>
        <dbReference type="Proteomes" id="UP000423525"/>
    </source>
</evidence>
<dbReference type="PANTHER" id="PTHR47963">
    <property type="entry name" value="DEAD-BOX ATP-DEPENDENT RNA HELICASE 47, MITOCHONDRIAL"/>
    <property type="match status" value="1"/>
</dbReference>
<organism evidence="12 13">
    <name type="scientific">Corynebacterium rouxii</name>
    <dbReference type="NCBI Taxonomy" id="2719119"/>
    <lineage>
        <taxon>Bacteria</taxon>
        <taxon>Bacillati</taxon>
        <taxon>Actinomycetota</taxon>
        <taxon>Actinomycetes</taxon>
        <taxon>Mycobacteriales</taxon>
        <taxon>Corynebacteriaceae</taxon>
        <taxon>Corynebacterium</taxon>
    </lineage>
</organism>
<dbReference type="GO" id="GO:0005524">
    <property type="term" value="F:ATP binding"/>
    <property type="evidence" value="ECO:0007669"/>
    <property type="project" value="UniProtKB-KW"/>
</dbReference>
<evidence type="ECO:0000256" key="7">
    <source>
        <dbReference type="ARBA" id="ARBA00022806"/>
    </source>
</evidence>
<dbReference type="GO" id="GO:0016787">
    <property type="term" value="F:hydrolase activity"/>
    <property type="evidence" value="ECO:0007669"/>
    <property type="project" value="UniProtKB-KW"/>
</dbReference>
<keyword evidence="3" id="KW-0540">Nuclease</keyword>
<keyword evidence="5" id="KW-0547">Nucleotide-binding</keyword>
<dbReference type="GO" id="GO:0003723">
    <property type="term" value="F:RNA binding"/>
    <property type="evidence" value="ECO:0007669"/>
    <property type="project" value="TreeGrafter"/>
</dbReference>
<dbReference type="InterPro" id="IPR054712">
    <property type="entry name" value="Cas3-like_dom"/>
</dbReference>
<dbReference type="AlphaFoldDB" id="A0A6I8MET9"/>
<dbReference type="InterPro" id="IPR011545">
    <property type="entry name" value="DEAD/DEAH_box_helicase_dom"/>
</dbReference>
<dbReference type="SUPFAM" id="SSF52540">
    <property type="entry name" value="P-loop containing nucleoside triphosphate hydrolases"/>
    <property type="match status" value="1"/>
</dbReference>
<dbReference type="GO" id="GO:0003724">
    <property type="term" value="F:RNA helicase activity"/>
    <property type="evidence" value="ECO:0007669"/>
    <property type="project" value="TreeGrafter"/>
</dbReference>
<dbReference type="InterPro" id="IPR006474">
    <property type="entry name" value="Helicase_Cas3_CRISPR-ass_core"/>
</dbReference>
<evidence type="ECO:0000256" key="4">
    <source>
        <dbReference type="ARBA" id="ARBA00022723"/>
    </source>
</evidence>
<dbReference type="GO" id="GO:0004519">
    <property type="term" value="F:endonuclease activity"/>
    <property type="evidence" value="ECO:0007669"/>
    <property type="project" value="UniProtKB-KW"/>
</dbReference>
<dbReference type="Proteomes" id="UP000423525">
    <property type="component" value="Chromosome"/>
</dbReference>
<evidence type="ECO:0000259" key="10">
    <source>
        <dbReference type="PROSITE" id="PS51192"/>
    </source>
</evidence>
<evidence type="ECO:0000256" key="6">
    <source>
        <dbReference type="ARBA" id="ARBA00022801"/>
    </source>
</evidence>
<dbReference type="PROSITE" id="PS51643">
    <property type="entry name" value="HD_CAS3"/>
    <property type="match status" value="1"/>
</dbReference>
<dbReference type="Pfam" id="PF18019">
    <property type="entry name" value="Cas3_HD"/>
    <property type="match status" value="1"/>
</dbReference>
<dbReference type="GO" id="GO:0051607">
    <property type="term" value="P:defense response to virus"/>
    <property type="evidence" value="ECO:0007669"/>
    <property type="project" value="UniProtKB-KW"/>
</dbReference>
<dbReference type="NCBIfam" id="TIGR01587">
    <property type="entry name" value="cas3_core"/>
    <property type="match status" value="1"/>
</dbReference>
<keyword evidence="4" id="KW-0479">Metal-binding</keyword>
<keyword evidence="8" id="KW-0067">ATP-binding</keyword>
<dbReference type="CDD" id="cd09641">
    <property type="entry name" value="Cas3''_I"/>
    <property type="match status" value="1"/>
</dbReference>
<evidence type="ECO:0000256" key="1">
    <source>
        <dbReference type="ARBA" id="ARBA00006847"/>
    </source>
</evidence>
<evidence type="ECO:0000256" key="2">
    <source>
        <dbReference type="ARBA" id="ARBA00009046"/>
    </source>
</evidence>
<dbReference type="InterPro" id="IPR050547">
    <property type="entry name" value="DEAD_box_RNA_helicases"/>
</dbReference>
<dbReference type="KEGG" id="crf:FRC0190_00050"/>
<feature type="domain" description="Helicase ATP-binding" evidence="10">
    <location>
        <begin position="302"/>
        <end position="509"/>
    </location>
</feature>
<accession>A0A6I8MET9</accession>
<evidence type="ECO:0000256" key="8">
    <source>
        <dbReference type="ARBA" id="ARBA00022840"/>
    </source>
</evidence>
<dbReference type="Gene3D" id="1.10.3210.30">
    <property type="match status" value="1"/>
</dbReference>
<dbReference type="Pfam" id="PF18395">
    <property type="entry name" value="Cas3_C"/>
    <property type="match status" value="1"/>
</dbReference>